<dbReference type="Proteomes" id="UP000645217">
    <property type="component" value="Unassembled WGS sequence"/>
</dbReference>
<dbReference type="Pfam" id="PF19817">
    <property type="entry name" value="DUF6300"/>
    <property type="match status" value="1"/>
</dbReference>
<gene>
    <name evidence="1" type="ORF">GCM10007964_12170</name>
</gene>
<protein>
    <submittedName>
        <fullName evidence="1">Uncharacterized protein</fullName>
    </submittedName>
</protein>
<dbReference type="InterPro" id="IPR046267">
    <property type="entry name" value="DUF6300"/>
</dbReference>
<dbReference type="AlphaFoldDB" id="A0A917VF31"/>
<reference evidence="1" key="2">
    <citation type="submission" date="2020-09" db="EMBL/GenBank/DDBJ databases">
        <authorList>
            <person name="Sun Q."/>
            <person name="Ohkuma M."/>
        </authorList>
    </citation>
    <scope>NUCLEOTIDE SEQUENCE</scope>
    <source>
        <strain evidence="1">JCM 13064</strain>
    </source>
</reference>
<evidence type="ECO:0000313" key="1">
    <source>
        <dbReference type="EMBL" id="GGK70973.1"/>
    </source>
</evidence>
<evidence type="ECO:0000313" key="2">
    <source>
        <dbReference type="Proteomes" id="UP000645217"/>
    </source>
</evidence>
<organism evidence="1 2">
    <name type="scientific">Sphaerisporangium melleum</name>
    <dbReference type="NCBI Taxonomy" id="321316"/>
    <lineage>
        <taxon>Bacteria</taxon>
        <taxon>Bacillati</taxon>
        <taxon>Actinomycetota</taxon>
        <taxon>Actinomycetes</taxon>
        <taxon>Streptosporangiales</taxon>
        <taxon>Streptosporangiaceae</taxon>
        <taxon>Sphaerisporangium</taxon>
    </lineage>
</organism>
<sequence>MSVRVPNSWTNSRGAEVRGYSVVVLCASCDADRPATAPLITWFHVHGEVTEDNLHEFATLGSVWINGLDLQPLDLEMLAAEEEAWRRGEL</sequence>
<dbReference type="EMBL" id="BMNT01000005">
    <property type="protein sequence ID" value="GGK70973.1"/>
    <property type="molecule type" value="Genomic_DNA"/>
</dbReference>
<reference evidence="1" key="1">
    <citation type="journal article" date="2014" name="Int. J. Syst. Evol. Microbiol.">
        <title>Complete genome sequence of Corynebacterium casei LMG S-19264T (=DSM 44701T), isolated from a smear-ripened cheese.</title>
        <authorList>
            <consortium name="US DOE Joint Genome Institute (JGI-PGF)"/>
            <person name="Walter F."/>
            <person name="Albersmeier A."/>
            <person name="Kalinowski J."/>
            <person name="Ruckert C."/>
        </authorList>
    </citation>
    <scope>NUCLEOTIDE SEQUENCE</scope>
    <source>
        <strain evidence="1">JCM 13064</strain>
    </source>
</reference>
<keyword evidence="2" id="KW-1185">Reference proteome</keyword>
<proteinExistence type="predicted"/>
<accession>A0A917VF31</accession>
<name>A0A917VF31_9ACTN</name>
<comment type="caution">
    <text evidence="1">The sequence shown here is derived from an EMBL/GenBank/DDBJ whole genome shotgun (WGS) entry which is preliminary data.</text>
</comment>